<accession>A0A1M5U2K2</accession>
<dbReference type="Pfam" id="PF20409">
    <property type="entry name" value="SnoaL_5"/>
    <property type="match status" value="1"/>
</dbReference>
<gene>
    <name evidence="2" type="ORF">SAMN04488109_4428</name>
</gene>
<dbReference type="Proteomes" id="UP000184212">
    <property type="component" value="Unassembled WGS sequence"/>
</dbReference>
<dbReference type="EMBL" id="FQWQ01000003">
    <property type="protein sequence ID" value="SHH57335.1"/>
    <property type="molecule type" value="Genomic_DNA"/>
</dbReference>
<dbReference type="RefSeq" id="WP_084138312.1">
    <property type="nucleotide sequence ID" value="NZ_FQWQ01000003.1"/>
</dbReference>
<evidence type="ECO:0000313" key="2">
    <source>
        <dbReference type="EMBL" id="SHH57335.1"/>
    </source>
</evidence>
<dbReference type="InterPro" id="IPR032710">
    <property type="entry name" value="NTF2-like_dom_sf"/>
</dbReference>
<dbReference type="SUPFAM" id="SSF54427">
    <property type="entry name" value="NTF2-like"/>
    <property type="match status" value="1"/>
</dbReference>
<protein>
    <recommendedName>
        <fullName evidence="1">SnoaL-like domain-containing protein</fullName>
    </recommendedName>
</protein>
<keyword evidence="3" id="KW-1185">Reference proteome</keyword>
<dbReference type="STRING" id="947013.SAMN04488109_4428"/>
<proteinExistence type="predicted"/>
<name>A0A1M5U2K2_9BACT</name>
<dbReference type="OrthoDB" id="336094at2"/>
<reference evidence="2 3" key="1">
    <citation type="submission" date="2016-11" db="EMBL/GenBank/DDBJ databases">
        <authorList>
            <person name="Jaros S."/>
            <person name="Januszkiewicz K."/>
            <person name="Wedrychowicz H."/>
        </authorList>
    </citation>
    <scope>NUCLEOTIDE SEQUENCE [LARGE SCALE GENOMIC DNA]</scope>
    <source>
        <strain evidence="2 3">DSM 24574</strain>
    </source>
</reference>
<dbReference type="Gene3D" id="3.10.450.50">
    <property type="match status" value="1"/>
</dbReference>
<evidence type="ECO:0000313" key="3">
    <source>
        <dbReference type="Proteomes" id="UP000184212"/>
    </source>
</evidence>
<evidence type="ECO:0000259" key="1">
    <source>
        <dbReference type="Pfam" id="PF20409"/>
    </source>
</evidence>
<sequence length="124" mass="14259">MTTQEKTMTTQEVADRFFELAQEGKFDVIQDELYDESVKSVEPETSTWQNVEGLGQVKEKAQQWQSIVEEMHGGYTNKPQVAGNFFSCVMGMDVTVKGQPRMKMDEIAVYEVRDGKIVLEQFFF</sequence>
<dbReference type="AlphaFoldDB" id="A0A1M5U2K2"/>
<feature type="domain" description="SnoaL-like" evidence="1">
    <location>
        <begin position="8"/>
        <end position="124"/>
    </location>
</feature>
<organism evidence="2 3">
    <name type="scientific">Chryseolinea serpens</name>
    <dbReference type="NCBI Taxonomy" id="947013"/>
    <lineage>
        <taxon>Bacteria</taxon>
        <taxon>Pseudomonadati</taxon>
        <taxon>Bacteroidota</taxon>
        <taxon>Cytophagia</taxon>
        <taxon>Cytophagales</taxon>
        <taxon>Fulvivirgaceae</taxon>
        <taxon>Chryseolinea</taxon>
    </lineage>
</organism>
<dbReference type="InterPro" id="IPR046860">
    <property type="entry name" value="SnoaL_5"/>
</dbReference>